<dbReference type="InterPro" id="IPR035959">
    <property type="entry name" value="RutC-like_sf"/>
</dbReference>
<dbReference type="Gene3D" id="3.30.1330.40">
    <property type="entry name" value="RutC-like"/>
    <property type="match status" value="1"/>
</dbReference>
<name>A0ABW2DV68_9ACTN</name>
<evidence type="ECO:0000313" key="1">
    <source>
        <dbReference type="EMBL" id="MFC7010441.1"/>
    </source>
</evidence>
<dbReference type="RefSeq" id="WP_229880662.1">
    <property type="nucleotide sequence ID" value="NZ_BMWA01000007.1"/>
</dbReference>
<accession>A0ABW2DV68</accession>
<keyword evidence="2" id="KW-1185">Reference proteome</keyword>
<proteinExistence type="predicted"/>
<protein>
    <submittedName>
        <fullName evidence="1">Uncharacterized protein</fullName>
    </submittedName>
</protein>
<dbReference type="EMBL" id="JBHSYM010000003">
    <property type="protein sequence ID" value="MFC7010441.1"/>
    <property type="molecule type" value="Genomic_DNA"/>
</dbReference>
<organism evidence="1 2">
    <name type="scientific">Streptomyces viridiviolaceus</name>
    <dbReference type="NCBI Taxonomy" id="68282"/>
    <lineage>
        <taxon>Bacteria</taxon>
        <taxon>Bacillati</taxon>
        <taxon>Actinomycetota</taxon>
        <taxon>Actinomycetes</taxon>
        <taxon>Kitasatosporales</taxon>
        <taxon>Streptomycetaceae</taxon>
        <taxon>Streptomyces</taxon>
    </lineage>
</organism>
<dbReference type="SUPFAM" id="SSF55298">
    <property type="entry name" value="YjgF-like"/>
    <property type="match status" value="1"/>
</dbReference>
<gene>
    <name evidence="1" type="ORF">ACFQMH_01725</name>
</gene>
<reference evidence="2" key="1">
    <citation type="journal article" date="2019" name="Int. J. Syst. Evol. Microbiol.">
        <title>The Global Catalogue of Microorganisms (GCM) 10K type strain sequencing project: providing services to taxonomists for standard genome sequencing and annotation.</title>
        <authorList>
            <consortium name="The Broad Institute Genomics Platform"/>
            <consortium name="The Broad Institute Genome Sequencing Center for Infectious Disease"/>
            <person name="Wu L."/>
            <person name="Ma J."/>
        </authorList>
    </citation>
    <scope>NUCLEOTIDE SEQUENCE [LARGE SCALE GENOMIC DNA]</scope>
    <source>
        <strain evidence="2">JCM 4855</strain>
    </source>
</reference>
<evidence type="ECO:0000313" key="2">
    <source>
        <dbReference type="Proteomes" id="UP001596409"/>
    </source>
</evidence>
<sequence length="55" mass="5969">MSGQAGIDLAGFVRAKDEYIRDRHPSWTAVGVSQLARPEWLVDTRVVAVAGSGDR</sequence>
<comment type="caution">
    <text evidence="1">The sequence shown here is derived from an EMBL/GenBank/DDBJ whole genome shotgun (WGS) entry which is preliminary data.</text>
</comment>
<dbReference type="Proteomes" id="UP001596409">
    <property type="component" value="Unassembled WGS sequence"/>
</dbReference>